<dbReference type="InterPro" id="IPR023908">
    <property type="entry name" value="xxxLxxG_rpt"/>
</dbReference>
<sequence>MNKKTKYIGFIGILIAAFLGVIDSTIVNIALPSITDYFKANLNDTSWISTIYSLALAVFMITASKLADQFGRKKLMAIGLLIFGISSTLCAMSNSLLFLIVMRFIQGIGGAIITPIVLPMGIEIFGKEKMQIVVGASGAIVGLAAASGPPVGGILIKYINWQSVFFVNVPLAIIALVLILIFVDESYDDTVSKSIDWLGMIMITISLFCLTFALLKGKDYGWSSTIILSLFITFVVALIIFIIAELKVSAPMVELDLFKEPTFTASNICYLITGFGIMCPLLIFNYYLQNVMEYDTLKAAFIMMSVSLTTMFATPIGSILSKKIGTRVVNFIGILILGIATFKLSYLSTDMTRGTMIFDLIISGIGLGFSVQALSSSVKYIPKEKSGMGSGIINAARQIGSCIGIAMLVSMLNGNVSTAKTDIKNNITSYIDNKKGIIKPVRTELVKIIDDKFKNTDNDKNTISQSSIEKSVEKIIKDNKNLFSKNATFYNNTTLKKLYDGTSTLRDGQNKVYDGQNALNDGIEKLDNGLGTIYNGSNSLNSSLGTFNDGVSKLAAGSQKLADGSQGIATLVNGINALDSGSQKLMGQFSSSGDINKPSLYDGITAVDAGTQKVSDGVDSYAAAVNNTLYMMIKSNPAAANLLDGYKNSFTKAMKAKDAEQVKMLSNMISIYTAAIDSSSEGEFENKLKGSENVVSAGGELENGAKNLQGGVSKVAAQFNDGGAFKNGISQLAAGTHTLSGASQKLTQLKDGIETINTSILKLSDGSEKLYDGSSKLKAGIYNAKGGNDKLMDGSNKLMSASGKINDGTETLVTSIGMAGQKGAIQSVMDKVKSEKNDKLSNAFSKTFFIASIIVMVFSVFGLFTDKKVKIEDEAREYSENKSLGNM</sequence>
<dbReference type="PROSITE" id="PS00216">
    <property type="entry name" value="SUGAR_TRANSPORT_1"/>
    <property type="match status" value="1"/>
</dbReference>
<feature type="domain" description="Major facilitator superfamily (MFS) profile" evidence="8">
    <location>
        <begin position="9"/>
        <end position="451"/>
    </location>
</feature>
<evidence type="ECO:0000256" key="2">
    <source>
        <dbReference type="ARBA" id="ARBA00022448"/>
    </source>
</evidence>
<dbReference type="Pfam" id="PF07690">
    <property type="entry name" value="MFS_1"/>
    <property type="match status" value="1"/>
</dbReference>
<evidence type="ECO:0000313" key="10">
    <source>
        <dbReference type="Proteomes" id="UP001623592"/>
    </source>
</evidence>
<feature type="transmembrane region" description="Helical" evidence="7">
    <location>
        <begin position="328"/>
        <end position="348"/>
    </location>
</feature>
<keyword evidence="6 7" id="KW-0472">Membrane</keyword>
<accession>A0ABW8TG95</accession>
<feature type="transmembrane region" description="Helical" evidence="7">
    <location>
        <begin position="132"/>
        <end position="159"/>
    </location>
</feature>
<keyword evidence="10" id="KW-1185">Reference proteome</keyword>
<proteinExistence type="predicted"/>
<dbReference type="Gene3D" id="1.20.1720.10">
    <property type="entry name" value="Multidrug resistance protein D"/>
    <property type="match status" value="1"/>
</dbReference>
<reference evidence="9 10" key="1">
    <citation type="submission" date="2024-11" db="EMBL/GenBank/DDBJ databases">
        <authorList>
            <person name="Heng Y.C."/>
            <person name="Lim A.C.H."/>
            <person name="Lee J.K.Y."/>
            <person name="Kittelmann S."/>
        </authorList>
    </citation>
    <scope>NUCLEOTIDE SEQUENCE [LARGE SCALE GENOMIC DNA]</scope>
    <source>
        <strain evidence="9 10">WILCCON 0114</strain>
    </source>
</reference>
<dbReference type="RefSeq" id="WP_406787957.1">
    <property type="nucleotide sequence ID" value="NZ_JBJIAA010000010.1"/>
</dbReference>
<gene>
    <name evidence="9" type="ORF">ACJDT4_12770</name>
</gene>
<feature type="transmembrane region" description="Helical" evidence="7">
    <location>
        <begin position="75"/>
        <end position="98"/>
    </location>
</feature>
<organism evidence="9 10">
    <name type="scientific">Clostridium neuense</name>
    <dbReference type="NCBI Taxonomy" id="1728934"/>
    <lineage>
        <taxon>Bacteria</taxon>
        <taxon>Bacillati</taxon>
        <taxon>Bacillota</taxon>
        <taxon>Clostridia</taxon>
        <taxon>Eubacteriales</taxon>
        <taxon>Clostridiaceae</taxon>
        <taxon>Clostridium</taxon>
    </lineage>
</organism>
<evidence type="ECO:0000256" key="7">
    <source>
        <dbReference type="SAM" id="Phobius"/>
    </source>
</evidence>
<feature type="transmembrane region" description="Helical" evidence="7">
    <location>
        <begin position="221"/>
        <end position="246"/>
    </location>
</feature>
<dbReference type="CDD" id="cd17321">
    <property type="entry name" value="MFS_MMR_MDR_like"/>
    <property type="match status" value="1"/>
</dbReference>
<dbReference type="InterPro" id="IPR020846">
    <property type="entry name" value="MFS_dom"/>
</dbReference>
<evidence type="ECO:0000259" key="8">
    <source>
        <dbReference type="PROSITE" id="PS50850"/>
    </source>
</evidence>
<dbReference type="Gene3D" id="1.20.1250.20">
    <property type="entry name" value="MFS general substrate transporter like domains"/>
    <property type="match status" value="1"/>
</dbReference>
<evidence type="ECO:0000313" key="9">
    <source>
        <dbReference type="EMBL" id="MFL0251297.1"/>
    </source>
</evidence>
<feature type="transmembrane region" description="Helical" evidence="7">
    <location>
        <begin position="7"/>
        <end position="34"/>
    </location>
</feature>
<dbReference type="InterPro" id="IPR005829">
    <property type="entry name" value="Sugar_transporter_CS"/>
</dbReference>
<dbReference type="PANTHER" id="PTHR42718:SF46">
    <property type="entry name" value="BLR6921 PROTEIN"/>
    <property type="match status" value="1"/>
</dbReference>
<evidence type="ECO:0000256" key="6">
    <source>
        <dbReference type="ARBA" id="ARBA00023136"/>
    </source>
</evidence>
<dbReference type="PRINTS" id="PR01036">
    <property type="entry name" value="TCRTETB"/>
</dbReference>
<evidence type="ECO:0000256" key="1">
    <source>
        <dbReference type="ARBA" id="ARBA00004651"/>
    </source>
</evidence>
<dbReference type="InterPro" id="IPR011701">
    <property type="entry name" value="MFS"/>
</dbReference>
<dbReference type="Proteomes" id="UP001623592">
    <property type="component" value="Unassembled WGS sequence"/>
</dbReference>
<evidence type="ECO:0000256" key="3">
    <source>
        <dbReference type="ARBA" id="ARBA00022475"/>
    </source>
</evidence>
<comment type="subcellular location">
    <subcellularLocation>
        <location evidence="1">Cell membrane</location>
        <topology evidence="1">Multi-pass membrane protein</topology>
    </subcellularLocation>
</comment>
<dbReference type="InterPro" id="IPR004638">
    <property type="entry name" value="EmrB-like"/>
</dbReference>
<keyword evidence="3" id="KW-1003">Cell membrane</keyword>
<keyword evidence="2" id="KW-0813">Transport</keyword>
<feature type="transmembrane region" description="Helical" evidence="7">
    <location>
        <begin position="165"/>
        <end position="183"/>
    </location>
</feature>
<feature type="transmembrane region" description="Helical" evidence="7">
    <location>
        <begin position="300"/>
        <end position="321"/>
    </location>
</feature>
<keyword evidence="5 7" id="KW-1133">Transmembrane helix</keyword>
<dbReference type="SUPFAM" id="SSF103473">
    <property type="entry name" value="MFS general substrate transporter"/>
    <property type="match status" value="2"/>
</dbReference>
<dbReference type="PROSITE" id="PS50850">
    <property type="entry name" value="MFS"/>
    <property type="match status" value="1"/>
</dbReference>
<comment type="caution">
    <text evidence="9">The sequence shown here is derived from an EMBL/GenBank/DDBJ whole genome shotgun (WGS) entry which is preliminary data.</text>
</comment>
<dbReference type="NCBIfam" id="TIGR00711">
    <property type="entry name" value="efflux_EmrB"/>
    <property type="match status" value="1"/>
</dbReference>
<feature type="transmembrane region" description="Helical" evidence="7">
    <location>
        <begin position="195"/>
        <end position="215"/>
    </location>
</feature>
<feature type="transmembrane region" description="Helical" evidence="7">
    <location>
        <begin position="46"/>
        <end position="63"/>
    </location>
</feature>
<evidence type="ECO:0000256" key="4">
    <source>
        <dbReference type="ARBA" id="ARBA00022692"/>
    </source>
</evidence>
<dbReference type="EMBL" id="JBJIAA010000010">
    <property type="protein sequence ID" value="MFL0251297.1"/>
    <property type="molecule type" value="Genomic_DNA"/>
</dbReference>
<evidence type="ECO:0000256" key="5">
    <source>
        <dbReference type="ARBA" id="ARBA00022989"/>
    </source>
</evidence>
<protein>
    <submittedName>
        <fullName evidence="9">MFS transporter</fullName>
    </submittedName>
</protein>
<feature type="transmembrane region" description="Helical" evidence="7">
    <location>
        <begin position="104"/>
        <end position="125"/>
    </location>
</feature>
<name>A0ABW8TG95_9CLOT</name>
<keyword evidence="4 7" id="KW-0812">Transmembrane</keyword>
<dbReference type="InterPro" id="IPR036259">
    <property type="entry name" value="MFS_trans_sf"/>
</dbReference>
<dbReference type="PANTHER" id="PTHR42718">
    <property type="entry name" value="MAJOR FACILITATOR SUPERFAMILY MULTIDRUG TRANSPORTER MFSC"/>
    <property type="match status" value="1"/>
</dbReference>
<dbReference type="NCBIfam" id="TIGR03057">
    <property type="entry name" value="xxxLxxG_by_4"/>
    <property type="match status" value="2"/>
</dbReference>
<feature type="transmembrane region" description="Helical" evidence="7">
    <location>
        <begin position="267"/>
        <end position="288"/>
    </location>
</feature>
<feature type="transmembrane region" description="Helical" evidence="7">
    <location>
        <begin position="843"/>
        <end position="864"/>
    </location>
</feature>